<sequence>MKAIIFDATQPRGIGFGEVPDPMPTQAQALIEVHAFSLNFGDVATLARGKPGDIPGWDAAGVVVRPAADGSGPKAGARVSSFGWGGAWAELRAVNTGELGVATQDVDFAAASALPVAGVTALRVVRTFGTLIGKRILVTGASGGVGRFAVQLAHLAGAHVIASVGSVGRGVGLVELGADEVVVGLDGIAAPVDGVIDNVGGALLTGAMQLLARGGALQSVGVSSIEPSTIDFAQQRLPDGRRAAGRRIEVFGVGSGFGQDLGYLLTLVAQRRLNACIGWRGDWQQVAEAVDALLGRQVNGKAVLDIRRSGQ</sequence>
<evidence type="ECO:0000313" key="3">
    <source>
        <dbReference type="Proteomes" id="UP000028186"/>
    </source>
</evidence>
<reference evidence="3" key="1">
    <citation type="journal article" date="2014" name="BMC Genomics">
        <title>Genome sequencing of two Neorhizobium galegae strains reveals a noeT gene responsible for the unusual acetylation of the nodulation factors.</title>
        <authorList>
            <person name="Osterman J."/>
            <person name="Marsh J."/>
            <person name="Laine P.K."/>
            <person name="Zeng Z."/>
            <person name="Alatalo E."/>
            <person name="Sullivan J.T."/>
            <person name="Young J.P."/>
            <person name="Thomas-Oates J."/>
            <person name="Paulin L."/>
            <person name="Lindstrom K."/>
        </authorList>
    </citation>
    <scope>NUCLEOTIDE SEQUENCE [LARGE SCALE GENOMIC DNA]</scope>
    <source>
        <strain evidence="3">HAMBI 1141</strain>
        <plasmid evidence="3">II</plasmid>
    </source>
</reference>
<dbReference type="CDD" id="cd08270">
    <property type="entry name" value="MDR4"/>
    <property type="match status" value="1"/>
</dbReference>
<dbReference type="GO" id="GO:0016491">
    <property type="term" value="F:oxidoreductase activity"/>
    <property type="evidence" value="ECO:0007669"/>
    <property type="project" value="InterPro"/>
</dbReference>
<proteinExistence type="predicted"/>
<dbReference type="SMART" id="SM00829">
    <property type="entry name" value="PKS_ER"/>
    <property type="match status" value="1"/>
</dbReference>
<dbReference type="Gene3D" id="3.40.50.720">
    <property type="entry name" value="NAD(P)-binding Rossmann-like Domain"/>
    <property type="match status" value="1"/>
</dbReference>
<dbReference type="Pfam" id="PF08240">
    <property type="entry name" value="ADH_N"/>
    <property type="match status" value="1"/>
</dbReference>
<organism evidence="2 3">
    <name type="scientific">Neorhizobium galegae bv. officinalis bv. officinalis str. HAMBI 1141</name>
    <dbReference type="NCBI Taxonomy" id="1028801"/>
    <lineage>
        <taxon>Bacteria</taxon>
        <taxon>Pseudomonadati</taxon>
        <taxon>Pseudomonadota</taxon>
        <taxon>Alphaproteobacteria</taxon>
        <taxon>Hyphomicrobiales</taxon>
        <taxon>Rhizobiaceae</taxon>
        <taxon>Rhizobium/Agrobacterium group</taxon>
        <taxon>Neorhizobium</taxon>
    </lineage>
</organism>
<dbReference type="Gene3D" id="3.90.180.10">
    <property type="entry name" value="Medium-chain alcohol dehydrogenases, catalytic domain"/>
    <property type="match status" value="1"/>
</dbReference>
<dbReference type="InterPro" id="IPR051397">
    <property type="entry name" value="Zn-ADH-like_protein"/>
</dbReference>
<dbReference type="AlphaFoldDB" id="A0A068TK67"/>
<dbReference type="PROSITE" id="PS50890">
    <property type="entry name" value="PUA"/>
    <property type="match status" value="1"/>
</dbReference>
<accession>A0A068TK67</accession>
<feature type="domain" description="Enoyl reductase (ER)" evidence="1">
    <location>
        <begin position="9"/>
        <end position="304"/>
    </location>
</feature>
<dbReference type="eggNOG" id="COG0604">
    <property type="taxonomic scope" value="Bacteria"/>
</dbReference>
<dbReference type="Pfam" id="PF13602">
    <property type="entry name" value="ADH_zinc_N_2"/>
    <property type="match status" value="1"/>
</dbReference>
<evidence type="ECO:0000259" key="1">
    <source>
        <dbReference type="SMART" id="SM00829"/>
    </source>
</evidence>
<name>A0A068TK67_NEOGA</name>
<dbReference type="InterPro" id="IPR020843">
    <property type="entry name" value="ER"/>
</dbReference>
<dbReference type="InterPro" id="IPR011032">
    <property type="entry name" value="GroES-like_sf"/>
</dbReference>
<dbReference type="PANTHER" id="PTHR43677">
    <property type="entry name" value="SHORT-CHAIN DEHYDROGENASE/REDUCTASE"/>
    <property type="match status" value="1"/>
</dbReference>
<dbReference type="EMBL" id="HG938356">
    <property type="protein sequence ID" value="CDN57925.1"/>
    <property type="molecule type" value="Genomic_DNA"/>
</dbReference>
<dbReference type="PATRIC" id="fig|1028801.3.peg.5698"/>
<dbReference type="InterPro" id="IPR036291">
    <property type="entry name" value="NAD(P)-bd_dom_sf"/>
</dbReference>
<protein>
    <submittedName>
        <fullName evidence="2">NADPH:quinone reductase Zn-dependent oxidoreductase</fullName>
    </submittedName>
</protein>
<gene>
    <name evidence="2" type="ORF">RG1141_PA10930</name>
</gene>
<dbReference type="InterPro" id="IPR013154">
    <property type="entry name" value="ADH-like_N"/>
</dbReference>
<keyword evidence="2" id="KW-0614">Plasmid</keyword>
<dbReference type="SUPFAM" id="SSF51735">
    <property type="entry name" value="NAD(P)-binding Rossmann-fold domains"/>
    <property type="match status" value="1"/>
</dbReference>
<dbReference type="SUPFAM" id="SSF50129">
    <property type="entry name" value="GroES-like"/>
    <property type="match status" value="1"/>
</dbReference>
<dbReference type="RefSeq" id="WP_040125182.1">
    <property type="nucleotide sequence ID" value="NZ_HG938356.1"/>
</dbReference>
<geneLocation type="plasmid" evidence="3">
    <name>II</name>
</geneLocation>
<dbReference type="Proteomes" id="UP000028186">
    <property type="component" value="Plasmid pHAMBI1141a"/>
</dbReference>
<dbReference type="HOGENOM" id="CLU_026673_3_3_5"/>
<evidence type="ECO:0000313" key="2">
    <source>
        <dbReference type="EMBL" id="CDN57925.1"/>
    </source>
</evidence>
<dbReference type="KEGG" id="ngl:RG1141_PA10930"/>
<dbReference type="PANTHER" id="PTHR43677:SF4">
    <property type="entry name" value="QUINONE OXIDOREDUCTASE-LIKE PROTEIN 2"/>
    <property type="match status" value="1"/>
</dbReference>